<dbReference type="EMBL" id="JAPMSZ010000011">
    <property type="protein sequence ID" value="KAJ5084158.1"/>
    <property type="molecule type" value="Genomic_DNA"/>
</dbReference>
<comment type="domain">
    <text evidence="5">The HXXXXD motif is essential for acyltransferase activity and may constitute the binding site for the phosphate moiety of the glycerol-3-phosphate.</text>
</comment>
<reference evidence="9" key="1">
    <citation type="submission" date="2022-11" db="EMBL/GenBank/DDBJ databases">
        <authorList>
            <person name="Petersen C."/>
        </authorList>
    </citation>
    <scope>NUCLEOTIDE SEQUENCE</scope>
    <source>
        <strain evidence="9">IBT 34128</strain>
    </source>
</reference>
<dbReference type="InterPro" id="IPR002123">
    <property type="entry name" value="Plipid/glycerol_acylTrfase"/>
</dbReference>
<evidence type="ECO:0000256" key="7">
    <source>
        <dbReference type="SAM" id="Phobius"/>
    </source>
</evidence>
<dbReference type="PANTHER" id="PTHR12558:SF13">
    <property type="entry name" value="CELL DIVISION CYCLE PROTEIN 27 HOMOLOG"/>
    <property type="match status" value="1"/>
</dbReference>
<protein>
    <recommendedName>
        <fullName evidence="5">1-acyl-sn-glycerol-3-phosphate acyltransferase</fullName>
        <ecNumber evidence="5">2.3.1.51</ecNumber>
    </recommendedName>
</protein>
<dbReference type="PANTHER" id="PTHR12558">
    <property type="entry name" value="CELL DIVISION CYCLE 16,23,27"/>
    <property type="match status" value="1"/>
</dbReference>
<gene>
    <name evidence="9" type="ORF">NUU61_008737</name>
</gene>
<dbReference type="GO" id="GO:0031145">
    <property type="term" value="P:anaphase-promoting complex-dependent catabolic process"/>
    <property type="evidence" value="ECO:0007669"/>
    <property type="project" value="TreeGrafter"/>
</dbReference>
<comment type="caution">
    <text evidence="9">The sequence shown here is derived from an EMBL/GenBank/DDBJ whole genome shotgun (WGS) entry which is preliminary data.</text>
</comment>
<evidence type="ECO:0000313" key="10">
    <source>
        <dbReference type="Proteomes" id="UP001141434"/>
    </source>
</evidence>
<dbReference type="GeneID" id="81398431"/>
<dbReference type="PROSITE" id="PS50005">
    <property type="entry name" value="TPR"/>
    <property type="match status" value="6"/>
</dbReference>
<dbReference type="Proteomes" id="UP001141434">
    <property type="component" value="Unassembled WGS sequence"/>
</dbReference>
<dbReference type="GO" id="GO:0003841">
    <property type="term" value="F:1-acylglycerol-3-phosphate O-acyltransferase activity"/>
    <property type="evidence" value="ECO:0007669"/>
    <property type="project" value="UniProtKB-UniRule"/>
</dbReference>
<feature type="transmembrane region" description="Helical" evidence="7">
    <location>
        <begin position="805"/>
        <end position="833"/>
    </location>
</feature>
<feature type="region of interest" description="Disordered" evidence="6">
    <location>
        <begin position="305"/>
        <end position="376"/>
    </location>
</feature>
<dbReference type="SUPFAM" id="SSF69593">
    <property type="entry name" value="Glycerol-3-phosphate (1)-acyltransferase"/>
    <property type="match status" value="1"/>
</dbReference>
<feature type="repeat" description="TPR" evidence="4">
    <location>
        <begin position="634"/>
        <end position="667"/>
    </location>
</feature>
<dbReference type="SMART" id="SM00563">
    <property type="entry name" value="PlsC"/>
    <property type="match status" value="1"/>
</dbReference>
<evidence type="ECO:0000259" key="8">
    <source>
        <dbReference type="SMART" id="SM00563"/>
    </source>
</evidence>
<feature type="compositionally biased region" description="Low complexity" evidence="6">
    <location>
        <begin position="436"/>
        <end position="450"/>
    </location>
</feature>
<keyword evidence="7" id="KW-0472">Membrane</keyword>
<keyword evidence="10" id="KW-1185">Reference proteome</keyword>
<organism evidence="9 10">
    <name type="scientific">Penicillium alfredii</name>
    <dbReference type="NCBI Taxonomy" id="1506179"/>
    <lineage>
        <taxon>Eukaryota</taxon>
        <taxon>Fungi</taxon>
        <taxon>Dikarya</taxon>
        <taxon>Ascomycota</taxon>
        <taxon>Pezizomycotina</taxon>
        <taxon>Eurotiomycetes</taxon>
        <taxon>Eurotiomycetidae</taxon>
        <taxon>Eurotiales</taxon>
        <taxon>Aspergillaceae</taxon>
        <taxon>Penicillium</taxon>
    </lineage>
</organism>
<feature type="transmembrane region" description="Helical" evidence="7">
    <location>
        <begin position="845"/>
        <end position="866"/>
    </location>
</feature>
<keyword evidence="2 4" id="KW-0802">TPR repeat</keyword>
<dbReference type="SUPFAM" id="SSF48452">
    <property type="entry name" value="TPR-like"/>
    <property type="match status" value="2"/>
</dbReference>
<dbReference type="GO" id="GO:0051301">
    <property type="term" value="P:cell division"/>
    <property type="evidence" value="ECO:0007669"/>
    <property type="project" value="TreeGrafter"/>
</dbReference>
<dbReference type="InterPro" id="IPR004552">
    <property type="entry name" value="AGP_acyltrans"/>
</dbReference>
<dbReference type="EC" id="2.3.1.51" evidence="5"/>
<evidence type="ECO:0000256" key="1">
    <source>
        <dbReference type="ARBA" id="ARBA00022737"/>
    </source>
</evidence>
<dbReference type="OrthoDB" id="329563at2759"/>
<dbReference type="SUPFAM" id="SSF81901">
    <property type="entry name" value="HCP-like"/>
    <property type="match status" value="1"/>
</dbReference>
<dbReference type="GO" id="GO:0016567">
    <property type="term" value="P:protein ubiquitination"/>
    <property type="evidence" value="ECO:0007669"/>
    <property type="project" value="TreeGrafter"/>
</dbReference>
<keyword evidence="5" id="KW-0012">Acyltransferase</keyword>
<dbReference type="RefSeq" id="XP_056507555.1">
    <property type="nucleotide sequence ID" value="XM_056659262.1"/>
</dbReference>
<feature type="repeat" description="TPR" evidence="4">
    <location>
        <begin position="127"/>
        <end position="160"/>
    </location>
</feature>
<keyword evidence="5" id="KW-1208">Phospholipid metabolism</keyword>
<evidence type="ECO:0000256" key="6">
    <source>
        <dbReference type="SAM" id="MobiDB-lite"/>
    </source>
</evidence>
<evidence type="ECO:0000256" key="5">
    <source>
        <dbReference type="RuleBase" id="RU361267"/>
    </source>
</evidence>
<keyword evidence="1" id="KW-0677">Repeat</keyword>
<dbReference type="GO" id="GO:0016020">
    <property type="term" value="C:membrane"/>
    <property type="evidence" value="ECO:0007669"/>
    <property type="project" value="InterPro"/>
</dbReference>
<dbReference type="PROSITE" id="PS50293">
    <property type="entry name" value="TPR_REGION"/>
    <property type="match status" value="1"/>
</dbReference>
<comment type="similarity">
    <text evidence="3">Belongs to the APC3/CDC27 family.</text>
</comment>
<feature type="repeat" description="TPR" evidence="4">
    <location>
        <begin position="668"/>
        <end position="701"/>
    </location>
</feature>
<keyword evidence="7" id="KW-1133">Transmembrane helix</keyword>
<keyword evidence="5" id="KW-0443">Lipid metabolism</keyword>
<dbReference type="SMART" id="SM00028">
    <property type="entry name" value="TPR"/>
    <property type="match status" value="7"/>
</dbReference>
<evidence type="ECO:0000313" key="9">
    <source>
        <dbReference type="EMBL" id="KAJ5084158.1"/>
    </source>
</evidence>
<feature type="repeat" description="TPR" evidence="4">
    <location>
        <begin position="600"/>
        <end position="633"/>
    </location>
</feature>
<evidence type="ECO:0000256" key="3">
    <source>
        <dbReference type="ARBA" id="ARBA00038210"/>
    </source>
</evidence>
<proteinExistence type="inferred from homology"/>
<keyword evidence="5" id="KW-0594">Phospholipid biosynthesis</keyword>
<dbReference type="GO" id="GO:0008654">
    <property type="term" value="P:phospholipid biosynthetic process"/>
    <property type="evidence" value="ECO:0007669"/>
    <property type="project" value="UniProtKB-KW"/>
</dbReference>
<dbReference type="InterPro" id="IPR011990">
    <property type="entry name" value="TPR-like_helical_dom_sf"/>
</dbReference>
<dbReference type="Pfam" id="PF07719">
    <property type="entry name" value="TPR_2"/>
    <property type="match status" value="1"/>
</dbReference>
<feature type="domain" description="Phospholipid/glycerol acyltransferase" evidence="8">
    <location>
        <begin position="909"/>
        <end position="1026"/>
    </location>
</feature>
<name>A0A9W9ELP1_9EURO</name>
<feature type="repeat" description="TPR" evidence="4">
    <location>
        <begin position="532"/>
        <end position="565"/>
    </location>
</feature>
<dbReference type="Pfam" id="PF13432">
    <property type="entry name" value="TPR_16"/>
    <property type="match status" value="1"/>
</dbReference>
<dbReference type="AlphaFoldDB" id="A0A9W9ELP1"/>
<keyword evidence="7" id="KW-0812">Transmembrane</keyword>
<feature type="repeat" description="TPR" evidence="4">
    <location>
        <begin position="770"/>
        <end position="803"/>
    </location>
</feature>
<dbReference type="Pfam" id="PF01553">
    <property type="entry name" value="Acyltransferase"/>
    <property type="match status" value="1"/>
</dbReference>
<dbReference type="Gene3D" id="1.25.40.10">
    <property type="entry name" value="Tetratricopeptide repeat domain"/>
    <property type="match status" value="4"/>
</dbReference>
<accession>A0A9W9ELP1</accession>
<dbReference type="InterPro" id="IPR019734">
    <property type="entry name" value="TPR_rpt"/>
</dbReference>
<feature type="compositionally biased region" description="Basic and acidic residues" evidence="6">
    <location>
        <begin position="453"/>
        <end position="466"/>
    </location>
</feature>
<evidence type="ECO:0000256" key="4">
    <source>
        <dbReference type="PROSITE-ProRule" id="PRU00339"/>
    </source>
</evidence>
<dbReference type="CDD" id="cd07989">
    <property type="entry name" value="LPLAT_AGPAT-like"/>
    <property type="match status" value="1"/>
</dbReference>
<dbReference type="InterPro" id="IPR013105">
    <property type="entry name" value="TPR_2"/>
</dbReference>
<dbReference type="Pfam" id="PF00515">
    <property type="entry name" value="TPR_1"/>
    <property type="match status" value="1"/>
</dbReference>
<comment type="catalytic activity">
    <reaction evidence="5">
        <text>a 1-acyl-sn-glycero-3-phosphate + an acyl-CoA = a 1,2-diacyl-sn-glycero-3-phosphate + CoA</text>
        <dbReference type="Rhea" id="RHEA:19709"/>
        <dbReference type="ChEBI" id="CHEBI:57287"/>
        <dbReference type="ChEBI" id="CHEBI:57970"/>
        <dbReference type="ChEBI" id="CHEBI:58342"/>
        <dbReference type="ChEBI" id="CHEBI:58608"/>
        <dbReference type="EC" id="2.3.1.51"/>
    </reaction>
</comment>
<dbReference type="GO" id="GO:0005680">
    <property type="term" value="C:anaphase-promoting complex"/>
    <property type="evidence" value="ECO:0007669"/>
    <property type="project" value="UniProtKB-ARBA"/>
</dbReference>
<comment type="similarity">
    <text evidence="5">Belongs to the 1-acyl-sn-glycerol-3-phosphate acyltransferase family.</text>
</comment>
<reference evidence="9" key="2">
    <citation type="journal article" date="2023" name="IMA Fungus">
        <title>Comparative genomic study of the Penicillium genus elucidates a diverse pangenome and 15 lateral gene transfer events.</title>
        <authorList>
            <person name="Petersen C."/>
            <person name="Sorensen T."/>
            <person name="Nielsen M.R."/>
            <person name="Sondergaard T.E."/>
            <person name="Sorensen J.L."/>
            <person name="Fitzpatrick D.A."/>
            <person name="Frisvad J.C."/>
            <person name="Nielsen K.L."/>
        </authorList>
    </citation>
    <scope>NUCLEOTIDE SEQUENCE</scope>
    <source>
        <strain evidence="9">IBT 34128</strain>
    </source>
</reference>
<sequence length="1090" mass="120369">MALSTGHVAGQLRQLIYYNLDNNMVQNALFLAGRLLALEPRSFEAQYLLALCHLHSGDVKAAFECSQSSASRGLHLGCAYVYAQACLDLGKYMDGVTALERSKGLWANRNHWNKHSETQRQHVPDAAAVFCLQGKLWHAQKDLTKAVDCYVEALKANPFLWDAYLSLCETGMLCLCLSAQYLLIRPIGVTIRVPNIYQLSPELHAIISSPSPDEGDSGSESIATTATTDSAFPMQATGISAFDPFTVPASRGESDATFGNSALWEKLNGSSVSVATAVPPVIHEGMETPGAQSSGSEEFRIANGVTEPESTWEPPLAPMRKNRPIQSLGLDPTSQSPPKMRPTGIRPKTKTRSESDEQPTIPEEGDPPPAPRIGDRKRTVTGQVANPAPPVEPGAPQRRSVRLFNQIKPTTSKFSTATLTGTEGREVKKVRGQSNRRQGGTSTVGRVVSGNRKPMDTSDSEGKELRASLIPPNSGAPPLPKHAEKTKDLEALSWLLGLFNKLASGYYALSRYRCPDAIQYFNSLSQGQRETPWVLAQLGRAYFEQAMYTEAARYFSRVQTLAPSRVKDMEIYSTVLWHLKDDVELAYLSHKLLEADRLSPQAWCAIGNSFSHHRDHDQALKCFKRATALDPTFAYAFTLQGHEFVANEEYDKALDAYRRAIHADNRHYNAWYGLGTVYDRMGKLEHAEQHFRNAALINPTNAVLICCVGLVLEKMNNPHDALIHYSRACSLAPHSVLARFRKARAMMKLRDYKFALAELKVLKDMAPDEANVHYLLGKLYKMLHDKANAIKHFTTALNLDPKNTIIYTMSITSCILSGIGSFVVLTLSLFALGQKVPRAAFVARCLAAYGSLLLCATYGVIASIVLRLIGYGRVSQWATARSFKWVMRYTTGVTFDITEGEEHLSTRPAIFIGNHQTELDVLMLGAIFPPYCSVTAKKSLKNIPFLGWFMALSRTVFIDRANRETALKAFDGAVNEMRTHRQSVFIFPEGTRSYSDEPTLLPFKKGAFHLAVKAGVPIVPVVTENYAHVMSPRAWRFDAGSIKDLTSADVDNLTQSTRESMLKTLAAMSHTEEDKVDAAHTTGVATAVEI</sequence>
<dbReference type="Pfam" id="PF12895">
    <property type="entry name" value="ANAPC3"/>
    <property type="match status" value="1"/>
</dbReference>
<keyword evidence="5" id="KW-0444">Lipid biosynthesis</keyword>
<feature type="region of interest" description="Disordered" evidence="6">
    <location>
        <begin position="426"/>
        <end position="482"/>
    </location>
</feature>
<dbReference type="GO" id="GO:0005737">
    <property type="term" value="C:cytoplasm"/>
    <property type="evidence" value="ECO:0007669"/>
    <property type="project" value="TreeGrafter"/>
</dbReference>
<dbReference type="NCBIfam" id="TIGR00530">
    <property type="entry name" value="AGP_acyltrn"/>
    <property type="match status" value="1"/>
</dbReference>
<keyword evidence="5" id="KW-0808">Transferase</keyword>
<dbReference type="GO" id="GO:0007091">
    <property type="term" value="P:metaphase/anaphase transition of mitotic cell cycle"/>
    <property type="evidence" value="ECO:0007669"/>
    <property type="project" value="TreeGrafter"/>
</dbReference>
<evidence type="ECO:0000256" key="2">
    <source>
        <dbReference type="ARBA" id="ARBA00022803"/>
    </source>
</evidence>